<protein>
    <submittedName>
        <fullName evidence="2">Uncharacterized protein</fullName>
    </submittedName>
</protein>
<feature type="transmembrane region" description="Helical" evidence="1">
    <location>
        <begin position="228"/>
        <end position="248"/>
    </location>
</feature>
<evidence type="ECO:0000256" key="1">
    <source>
        <dbReference type="SAM" id="Phobius"/>
    </source>
</evidence>
<proteinExistence type="predicted"/>
<accession>A0A7J7DTV6</accession>
<keyword evidence="3" id="KW-1185">Reference proteome</keyword>
<keyword evidence="1" id="KW-0472">Membrane</keyword>
<dbReference type="OrthoDB" id="1911818at2759"/>
<dbReference type="Proteomes" id="UP000593562">
    <property type="component" value="Unassembled WGS sequence"/>
</dbReference>
<reference evidence="2 3" key="1">
    <citation type="journal article" date="2020" name="Nat. Commun.">
        <title>Genome of Tripterygium wilfordii and identification of cytochrome P450 involved in triptolide biosynthesis.</title>
        <authorList>
            <person name="Tu L."/>
            <person name="Su P."/>
            <person name="Zhang Z."/>
            <person name="Gao L."/>
            <person name="Wang J."/>
            <person name="Hu T."/>
            <person name="Zhou J."/>
            <person name="Zhang Y."/>
            <person name="Zhao Y."/>
            <person name="Liu Y."/>
            <person name="Song Y."/>
            <person name="Tong Y."/>
            <person name="Lu Y."/>
            <person name="Yang J."/>
            <person name="Xu C."/>
            <person name="Jia M."/>
            <person name="Peters R.J."/>
            <person name="Huang L."/>
            <person name="Gao W."/>
        </authorList>
    </citation>
    <scope>NUCLEOTIDE SEQUENCE [LARGE SCALE GENOMIC DNA]</scope>
    <source>
        <strain evidence="3">cv. XIE 37</strain>
        <tissue evidence="2">Leaf</tissue>
    </source>
</reference>
<sequence length="261" mass="29094">MASGACEEEERRCLLTTSEGSCNPTVIGPSFQLMKANLNDVHQHCSLDVLPILFEEAALPAAEKWPFHNTHGQDVYSISVLSKEGNTSPNCTSHLAFLSFLGVPIPSKNEMCLDIQSNCRDYIDVQIESADAYTRCILDSDIEKEMVKIPKTNNETAQSTKSGALTKVLLRQASLKSGGKLMQPLMTYGSMLLKFLFKDKASIERGLDTPNNRWRRYKRASPFDSRRIVIFFSILSSFGTLVLIYLTLRVREAAADGYVNV</sequence>
<organism evidence="2 3">
    <name type="scientific">Tripterygium wilfordii</name>
    <name type="common">Thunder God vine</name>
    <dbReference type="NCBI Taxonomy" id="458696"/>
    <lineage>
        <taxon>Eukaryota</taxon>
        <taxon>Viridiplantae</taxon>
        <taxon>Streptophyta</taxon>
        <taxon>Embryophyta</taxon>
        <taxon>Tracheophyta</taxon>
        <taxon>Spermatophyta</taxon>
        <taxon>Magnoliopsida</taxon>
        <taxon>eudicotyledons</taxon>
        <taxon>Gunneridae</taxon>
        <taxon>Pentapetalae</taxon>
        <taxon>rosids</taxon>
        <taxon>fabids</taxon>
        <taxon>Celastrales</taxon>
        <taxon>Celastraceae</taxon>
        <taxon>Tripterygium</taxon>
    </lineage>
</organism>
<dbReference type="EMBL" id="JAAARO010000003">
    <property type="protein sequence ID" value="KAF5749802.1"/>
    <property type="molecule type" value="Genomic_DNA"/>
</dbReference>
<dbReference type="AlphaFoldDB" id="A0A7J7DTV6"/>
<dbReference type="FunCoup" id="A0A7J7DTV6">
    <property type="interactions" value="834"/>
</dbReference>
<dbReference type="PANTHER" id="PTHR34064">
    <property type="entry name" value="OS04G0672300 PROTEIN"/>
    <property type="match status" value="1"/>
</dbReference>
<keyword evidence="1" id="KW-0812">Transmembrane</keyword>
<dbReference type="InParanoid" id="A0A7J7DTV6"/>
<gene>
    <name evidence="2" type="ORF">HS088_TW03G00127</name>
</gene>
<keyword evidence="1" id="KW-1133">Transmembrane helix</keyword>
<evidence type="ECO:0000313" key="3">
    <source>
        <dbReference type="Proteomes" id="UP000593562"/>
    </source>
</evidence>
<evidence type="ECO:0000313" key="2">
    <source>
        <dbReference type="EMBL" id="KAF5749802.1"/>
    </source>
</evidence>
<name>A0A7J7DTV6_TRIWF</name>
<dbReference type="PANTHER" id="PTHR34064:SF5">
    <property type="entry name" value="PROTEIN, PUTATIVE-RELATED"/>
    <property type="match status" value="1"/>
</dbReference>
<comment type="caution">
    <text evidence="2">The sequence shown here is derived from an EMBL/GenBank/DDBJ whole genome shotgun (WGS) entry which is preliminary data.</text>
</comment>